<dbReference type="RefSeq" id="WP_066138822.1">
    <property type="nucleotide sequence ID" value="NZ_CBCSGM010000001.1"/>
</dbReference>
<reference evidence="2 3" key="1">
    <citation type="submission" date="2018-06" db="EMBL/GenBank/DDBJ databases">
        <authorList>
            <consortium name="Pathogen Informatics"/>
            <person name="Doyle S."/>
        </authorList>
    </citation>
    <scope>NUCLEOTIDE SEQUENCE [LARGE SCALE GENOMIC DNA]</scope>
    <source>
        <strain evidence="2 3">NCTC4824</strain>
    </source>
</reference>
<keyword evidence="1" id="KW-1133">Transmembrane helix</keyword>
<evidence type="ECO:0000313" key="3">
    <source>
        <dbReference type="Proteomes" id="UP000249134"/>
    </source>
</evidence>
<dbReference type="STRING" id="1348624.GCA_001591545_01395"/>
<dbReference type="EMBL" id="LS483476">
    <property type="protein sequence ID" value="SQI59380.1"/>
    <property type="molecule type" value="Genomic_DNA"/>
</dbReference>
<dbReference type="Proteomes" id="UP000249134">
    <property type="component" value="Chromosome 1"/>
</dbReference>
<feature type="transmembrane region" description="Helical" evidence="1">
    <location>
        <begin position="6"/>
        <end position="32"/>
    </location>
</feature>
<sequence length="66" mass="7541">MEYSGNGLFALFAFIPIILYLAILGFGIYFVIKVIKFINAKTISDRERNAKLDELIQVISKNKNDE</sequence>
<dbReference type="KEGG" id="blen:NCTC4824_02344"/>
<evidence type="ECO:0000313" key="2">
    <source>
        <dbReference type="EMBL" id="SQI59380.1"/>
    </source>
</evidence>
<keyword evidence="1" id="KW-0812">Transmembrane</keyword>
<organism evidence="2 3">
    <name type="scientific">Lederbergia lenta</name>
    <name type="common">Bacillus lentus</name>
    <dbReference type="NCBI Taxonomy" id="1467"/>
    <lineage>
        <taxon>Bacteria</taxon>
        <taxon>Bacillati</taxon>
        <taxon>Bacillota</taxon>
        <taxon>Bacilli</taxon>
        <taxon>Bacillales</taxon>
        <taxon>Bacillaceae</taxon>
        <taxon>Lederbergia</taxon>
    </lineage>
</organism>
<evidence type="ECO:0008006" key="4">
    <source>
        <dbReference type="Google" id="ProtNLM"/>
    </source>
</evidence>
<accession>A0A2X4WP27</accession>
<dbReference type="AlphaFoldDB" id="A0A2X4WP27"/>
<name>A0A2X4WP27_LEDLE</name>
<protein>
    <recommendedName>
        <fullName evidence="4">DUF4083 domain-containing protein</fullName>
    </recommendedName>
</protein>
<keyword evidence="1" id="KW-0472">Membrane</keyword>
<gene>
    <name evidence="2" type="ORF">NCTC4824_02344</name>
</gene>
<proteinExistence type="predicted"/>
<keyword evidence="3" id="KW-1185">Reference proteome</keyword>
<evidence type="ECO:0000256" key="1">
    <source>
        <dbReference type="SAM" id="Phobius"/>
    </source>
</evidence>